<feature type="transmembrane region" description="Helical" evidence="1">
    <location>
        <begin position="44"/>
        <end position="65"/>
    </location>
</feature>
<name>A0A494VPE8_9SPHI</name>
<proteinExistence type="predicted"/>
<evidence type="ECO:0000313" key="2">
    <source>
        <dbReference type="EMBL" id="AYL96614.1"/>
    </source>
</evidence>
<keyword evidence="1" id="KW-0472">Membrane</keyword>
<dbReference type="OrthoDB" id="798447at2"/>
<sequence length="154" mass="17934">MRLLYPILLPCSKDTFIGCVKVSVIYTLYFKVTFYSISSFVINYLQLIFLAFNIIFSPFLINFAITVRSKLFDDKVETVKTNSGRWLRVIPDGYNNYLIYDILNETESGRILFDTKDNWIYDGRVLDVYEQEEVAGALTGNKHEMDNLLKNLNL</sequence>
<keyword evidence="1" id="KW-0812">Transmembrane</keyword>
<gene>
    <name evidence="2" type="ORF">HYN43_015485</name>
</gene>
<accession>A0A494VPE8</accession>
<keyword evidence="1" id="KW-1133">Transmembrane helix</keyword>
<dbReference type="KEGG" id="muh:HYN43_015485"/>
<evidence type="ECO:0000256" key="1">
    <source>
        <dbReference type="SAM" id="Phobius"/>
    </source>
</evidence>
<keyword evidence="3" id="KW-1185">Reference proteome</keyword>
<protein>
    <submittedName>
        <fullName evidence="2">Uncharacterized protein</fullName>
    </submittedName>
</protein>
<organism evidence="2 3">
    <name type="scientific">Mucilaginibacter celer</name>
    <dbReference type="NCBI Taxonomy" id="2305508"/>
    <lineage>
        <taxon>Bacteria</taxon>
        <taxon>Pseudomonadati</taxon>
        <taxon>Bacteroidota</taxon>
        <taxon>Sphingobacteriia</taxon>
        <taxon>Sphingobacteriales</taxon>
        <taxon>Sphingobacteriaceae</taxon>
        <taxon>Mucilaginibacter</taxon>
    </lineage>
</organism>
<reference evidence="2 3" key="1">
    <citation type="submission" date="2018-10" db="EMBL/GenBank/DDBJ databases">
        <title>Genome sequencing of Mucilaginibacter sp. HYN0043.</title>
        <authorList>
            <person name="Kim M."/>
            <person name="Yi H."/>
        </authorList>
    </citation>
    <scope>NUCLEOTIDE SEQUENCE [LARGE SCALE GENOMIC DNA]</scope>
    <source>
        <strain evidence="2 3">HYN0043</strain>
    </source>
</reference>
<dbReference type="EMBL" id="CP032869">
    <property type="protein sequence ID" value="AYL96614.1"/>
    <property type="molecule type" value="Genomic_DNA"/>
</dbReference>
<dbReference type="AlphaFoldDB" id="A0A494VPE8"/>
<dbReference type="Proteomes" id="UP000270046">
    <property type="component" value="Chromosome"/>
</dbReference>
<evidence type="ECO:0000313" key="3">
    <source>
        <dbReference type="Proteomes" id="UP000270046"/>
    </source>
</evidence>